<name>A0A8C1SDS8_CYPCA</name>
<dbReference type="GO" id="GO:0003676">
    <property type="term" value="F:nucleic acid binding"/>
    <property type="evidence" value="ECO:0007669"/>
    <property type="project" value="InterPro"/>
</dbReference>
<dbReference type="AlphaFoldDB" id="A0A8C1SDS8"/>
<proteinExistence type="predicted"/>
<dbReference type="InterPro" id="IPR036397">
    <property type="entry name" value="RNaseH_sf"/>
</dbReference>
<dbReference type="Gene3D" id="3.30.420.10">
    <property type="entry name" value="Ribonuclease H-like superfamily/Ribonuclease H"/>
    <property type="match status" value="1"/>
</dbReference>
<dbReference type="Proteomes" id="UP000694700">
    <property type="component" value="Unplaced"/>
</dbReference>
<evidence type="ECO:0000313" key="2">
    <source>
        <dbReference type="Proteomes" id="UP000694700"/>
    </source>
</evidence>
<reference evidence="1" key="1">
    <citation type="submission" date="2025-08" db="UniProtKB">
        <authorList>
            <consortium name="Ensembl"/>
        </authorList>
    </citation>
    <scope>IDENTIFICATION</scope>
</reference>
<sequence>MSKISLKYIPNHNYFIFWHTRITRILRFSSRDFLRITSSLMPTVKYTAGSLMLWAYFSAGGPGHLIMGHGWIFHQDNDLKQTAKSTQKCLTEHKIKLLPWPSQSPDLKQLQT</sequence>
<dbReference type="Ensembl" id="ENSCCRT00015006584.1">
    <property type="protein sequence ID" value="ENSCCRP00015006330.1"/>
    <property type="gene ID" value="ENSCCRG00015003255.1"/>
</dbReference>
<protein>
    <submittedName>
        <fullName evidence="1">Uncharacterized protein</fullName>
    </submittedName>
</protein>
<organism evidence="1 2">
    <name type="scientific">Cyprinus carpio</name>
    <name type="common">Common carp</name>
    <dbReference type="NCBI Taxonomy" id="7962"/>
    <lineage>
        <taxon>Eukaryota</taxon>
        <taxon>Metazoa</taxon>
        <taxon>Chordata</taxon>
        <taxon>Craniata</taxon>
        <taxon>Vertebrata</taxon>
        <taxon>Euteleostomi</taxon>
        <taxon>Actinopterygii</taxon>
        <taxon>Neopterygii</taxon>
        <taxon>Teleostei</taxon>
        <taxon>Ostariophysi</taxon>
        <taxon>Cypriniformes</taxon>
        <taxon>Cyprinidae</taxon>
        <taxon>Cyprininae</taxon>
        <taxon>Cyprinus</taxon>
    </lineage>
</organism>
<evidence type="ECO:0000313" key="1">
    <source>
        <dbReference type="Ensembl" id="ENSCCRP00015006330.1"/>
    </source>
</evidence>
<accession>A0A8C1SDS8</accession>